<reference evidence="1 2" key="1">
    <citation type="journal article" date="2018" name="Front. Plant Sci.">
        <title>Red Clover (Trifolium pratense) and Zigzag Clover (T. medium) - A Picture of Genomic Similarities and Differences.</title>
        <authorList>
            <person name="Dluhosova J."/>
            <person name="Istvanek J."/>
            <person name="Nedelnik J."/>
            <person name="Repkova J."/>
        </authorList>
    </citation>
    <scope>NUCLEOTIDE SEQUENCE [LARGE SCALE GENOMIC DNA]</scope>
    <source>
        <strain evidence="2">cv. 10/8</strain>
        <tissue evidence="1">Leaf</tissue>
    </source>
</reference>
<evidence type="ECO:0000313" key="1">
    <source>
        <dbReference type="EMBL" id="MCI26903.1"/>
    </source>
</evidence>
<keyword evidence="2" id="KW-1185">Reference proteome</keyword>
<proteinExistence type="predicted"/>
<comment type="caution">
    <text evidence="1">The sequence shown here is derived from an EMBL/GenBank/DDBJ whole genome shotgun (WGS) entry which is preliminary data.</text>
</comment>
<dbReference type="EMBL" id="LXQA010156064">
    <property type="protein sequence ID" value="MCI26903.1"/>
    <property type="molecule type" value="Genomic_DNA"/>
</dbReference>
<protein>
    <submittedName>
        <fullName evidence="1">Uncharacterized protein</fullName>
    </submittedName>
</protein>
<name>A0A392QR82_9FABA</name>
<accession>A0A392QR82</accession>
<dbReference type="Proteomes" id="UP000265520">
    <property type="component" value="Unassembled WGS sequence"/>
</dbReference>
<organism evidence="1 2">
    <name type="scientific">Trifolium medium</name>
    <dbReference type="NCBI Taxonomy" id="97028"/>
    <lineage>
        <taxon>Eukaryota</taxon>
        <taxon>Viridiplantae</taxon>
        <taxon>Streptophyta</taxon>
        <taxon>Embryophyta</taxon>
        <taxon>Tracheophyta</taxon>
        <taxon>Spermatophyta</taxon>
        <taxon>Magnoliopsida</taxon>
        <taxon>eudicotyledons</taxon>
        <taxon>Gunneridae</taxon>
        <taxon>Pentapetalae</taxon>
        <taxon>rosids</taxon>
        <taxon>fabids</taxon>
        <taxon>Fabales</taxon>
        <taxon>Fabaceae</taxon>
        <taxon>Papilionoideae</taxon>
        <taxon>50 kb inversion clade</taxon>
        <taxon>NPAAA clade</taxon>
        <taxon>Hologalegina</taxon>
        <taxon>IRL clade</taxon>
        <taxon>Trifolieae</taxon>
        <taxon>Trifolium</taxon>
    </lineage>
</organism>
<dbReference type="AlphaFoldDB" id="A0A392QR82"/>
<sequence>MRQLALRNACLPEPIQLFPVYPAQRDISSCATRKFQNLFLEYPALLRNVPHSHAPRAGSRMLPDATCLACATRHTALRHAQVPEPDFFSKFFSIQVS</sequence>
<evidence type="ECO:0000313" key="2">
    <source>
        <dbReference type="Proteomes" id="UP000265520"/>
    </source>
</evidence>